<dbReference type="Proteomes" id="UP001209854">
    <property type="component" value="Unassembled WGS sequence"/>
</dbReference>
<keyword evidence="2" id="KW-1185">Reference proteome</keyword>
<gene>
    <name evidence="1" type="ORF">NX722_18055</name>
</gene>
<reference evidence="1 2" key="1">
    <citation type="submission" date="2022-10" db="EMBL/GenBank/DDBJ databases">
        <title>High-quality genome sequences of two octocoral-associated bacteria, Endozoicomonas euniceicola EF212 and Endozoicomonas gorgoniicola PS125.</title>
        <authorList>
            <person name="Chiou Y.-J."/>
            <person name="Chen Y.-H."/>
        </authorList>
    </citation>
    <scope>NUCLEOTIDE SEQUENCE [LARGE SCALE GENOMIC DNA]</scope>
    <source>
        <strain evidence="1 2">PS125</strain>
    </source>
</reference>
<evidence type="ECO:0000313" key="1">
    <source>
        <dbReference type="EMBL" id="MCW7554492.1"/>
    </source>
</evidence>
<evidence type="ECO:0000313" key="2">
    <source>
        <dbReference type="Proteomes" id="UP001209854"/>
    </source>
</evidence>
<organism evidence="1 2">
    <name type="scientific">Endozoicomonas gorgoniicola</name>
    <dbReference type="NCBI Taxonomy" id="1234144"/>
    <lineage>
        <taxon>Bacteria</taxon>
        <taxon>Pseudomonadati</taxon>
        <taxon>Pseudomonadota</taxon>
        <taxon>Gammaproteobacteria</taxon>
        <taxon>Oceanospirillales</taxon>
        <taxon>Endozoicomonadaceae</taxon>
        <taxon>Endozoicomonas</taxon>
    </lineage>
</organism>
<accession>A0ABT3MYN3</accession>
<sequence>MLFEYDPDKSRTNMDKHGIDFDEAQNLWLDESRVLLPAHVNGEKRVLMIATYKGKHWTAIYTLRGDKIRIISVRRSRTKEINYYEN</sequence>
<protein>
    <submittedName>
        <fullName evidence="1">BrnT family toxin</fullName>
    </submittedName>
</protein>
<dbReference type="InterPro" id="IPR007460">
    <property type="entry name" value="BrnT_toxin"/>
</dbReference>
<proteinExistence type="predicted"/>
<dbReference type="RefSeq" id="WP_262564245.1">
    <property type="nucleotide sequence ID" value="NZ_JAPFCC010000001.1"/>
</dbReference>
<dbReference type="InterPro" id="IPR038573">
    <property type="entry name" value="BrnT_sf"/>
</dbReference>
<dbReference type="EMBL" id="JAPFCC010000001">
    <property type="protein sequence ID" value="MCW7554492.1"/>
    <property type="molecule type" value="Genomic_DNA"/>
</dbReference>
<dbReference type="Pfam" id="PF04365">
    <property type="entry name" value="BrnT_toxin"/>
    <property type="match status" value="1"/>
</dbReference>
<name>A0ABT3MYN3_9GAMM</name>
<dbReference type="Gene3D" id="3.10.450.530">
    <property type="entry name" value="Ribonuclease toxin, BrnT, of type II toxin-antitoxin system"/>
    <property type="match status" value="1"/>
</dbReference>
<comment type="caution">
    <text evidence="1">The sequence shown here is derived from an EMBL/GenBank/DDBJ whole genome shotgun (WGS) entry which is preliminary data.</text>
</comment>